<dbReference type="EMBL" id="CM042058">
    <property type="protein sequence ID" value="KAI3684451.1"/>
    <property type="molecule type" value="Genomic_DNA"/>
</dbReference>
<protein>
    <submittedName>
        <fullName evidence="1">Uncharacterized protein</fullName>
    </submittedName>
</protein>
<proteinExistence type="predicted"/>
<comment type="caution">
    <text evidence="1">The sequence shown here is derived from an EMBL/GenBank/DDBJ whole genome shotgun (WGS) entry which is preliminary data.</text>
</comment>
<organism evidence="1 2">
    <name type="scientific">Arctium lappa</name>
    <name type="common">Greater burdock</name>
    <name type="synonym">Lappa major</name>
    <dbReference type="NCBI Taxonomy" id="4217"/>
    <lineage>
        <taxon>Eukaryota</taxon>
        <taxon>Viridiplantae</taxon>
        <taxon>Streptophyta</taxon>
        <taxon>Embryophyta</taxon>
        <taxon>Tracheophyta</taxon>
        <taxon>Spermatophyta</taxon>
        <taxon>Magnoliopsida</taxon>
        <taxon>eudicotyledons</taxon>
        <taxon>Gunneridae</taxon>
        <taxon>Pentapetalae</taxon>
        <taxon>asterids</taxon>
        <taxon>campanulids</taxon>
        <taxon>Asterales</taxon>
        <taxon>Asteraceae</taxon>
        <taxon>Carduoideae</taxon>
        <taxon>Cardueae</taxon>
        <taxon>Arctiinae</taxon>
        <taxon>Arctium</taxon>
    </lineage>
</organism>
<keyword evidence="2" id="KW-1185">Reference proteome</keyword>
<reference evidence="1 2" key="2">
    <citation type="journal article" date="2022" name="Mol. Ecol. Resour.">
        <title>The genomes of chicory, endive, great burdock and yacon provide insights into Asteraceae paleo-polyploidization history and plant inulin production.</title>
        <authorList>
            <person name="Fan W."/>
            <person name="Wang S."/>
            <person name="Wang H."/>
            <person name="Wang A."/>
            <person name="Jiang F."/>
            <person name="Liu H."/>
            <person name="Zhao H."/>
            <person name="Xu D."/>
            <person name="Zhang Y."/>
        </authorList>
    </citation>
    <scope>NUCLEOTIDE SEQUENCE [LARGE SCALE GENOMIC DNA]</scope>
    <source>
        <strain evidence="2">cv. Niubang</strain>
    </source>
</reference>
<sequence length="1222" mass="137171">MADEVFPWLKSLPLAPEYHPTITEFQDPIAYIFKIEEEASKYGICKIVPPVSPSPKKTIIANLNRSLSAQNPDSSPTFTTRRQQIGFSPRKHRQKVNKPVWQSGETYTLPQFESKAKTFEKNYFKKRSNSKTGLTELEVETLYWKAQTEKPFLIEYANDISGSAFHRTGGGRGGKKQGKRGIGESEWNLRGVSRAKGCLLKFVKEEIPGVTSPMVYMGMMFSWFAWHVEDHELHSLNYMHMGGGKTWYGVPKDGALEFEDVIRGDGYGGEVNPIVTFATLGDKTTIMSPDALLKAGVPCCRLVQNAGEFVVTFPRAYHSGFSHGFNCAEAVNIATPGWLRVARDAAIRRASINRTPMVSHSQLLYDLAMSLSTSIKPKPWSSRLKDDNLVSEGEFLVKRLFLQDMMQNNELLHTLGKESPIVLFSEDALDGLTSKDSCFGSRVNASPMLSRGLCIQNALDSLTSNPGLFSCVRCGILCYACVAIIQPTEATARYLISVDRRAITDLVAATDVFTANEDANLVDLKSSSEREMSKSGLEGLFDFPVRIDDQIQVVDDRMNTISATRSPKISSSLDLLALAYGDPSDSEEENDVESDKFFMESNCSTGRFEYQIQVPHSERSKPSNANGSEALITGKAITRVGNKQMNPTRDEDTSRMHVFCLQHAAEVEQCLRVIGGVHMLLLCRQDYPKLEAEARLVAKEFESDHIWANLEFREASKQDREMIQSGLDNEESTHDIHDWAARLGIHLSYSSRLSHSPLYTKQMPYNSVLYKAFGNGISPDQEHDETDVSDFSRMDMKLEKHPQITQVALIKNPRKRKNMTSVPPPPPPPPPRDLPMSGGFRRQRTTTPNPRSLLDKNSRKQKVKPRNGTKKAVEGEFGCEIEGCDMSFDSRRDLTAHEKNVCTVKGCGKRLFSHKYLVQHRRVHMDDRPLKCPWKGCRVTFKWAWARTEHIRVHTGARPYTCNAEGCGRTFRFVSDFSRHKRKTGHFVKKSNDGGRKQNSERNFLIRAQIMAYNEPIHGIREPMQVSTAPRKPRILLAASGSVAAIKFGNLCSCFSDWADVKAVATQAALHFIDRTSLPKDVILYTDEHEWSSWSKIGDSVLHIELRRWADIMVIAPLSANTLGKIAGGLCDNLLTSVIRAWDYEKPIFVAPAMNTFMWTNPFTERHLMSIDELGITLIPPVSKRLACGDYGTGAMAEPSLIFSTVRLFLESRQNASSSRTH</sequence>
<name>A0ACB8YGR7_ARCLA</name>
<dbReference type="Proteomes" id="UP001055879">
    <property type="component" value="Linkage Group LG12"/>
</dbReference>
<reference evidence="2" key="1">
    <citation type="journal article" date="2022" name="Mol. Ecol. Resour.">
        <title>The genomes of chicory, endive, great burdock and yacon provide insights into Asteraceae palaeo-polyploidization history and plant inulin production.</title>
        <authorList>
            <person name="Fan W."/>
            <person name="Wang S."/>
            <person name="Wang H."/>
            <person name="Wang A."/>
            <person name="Jiang F."/>
            <person name="Liu H."/>
            <person name="Zhao H."/>
            <person name="Xu D."/>
            <person name="Zhang Y."/>
        </authorList>
    </citation>
    <scope>NUCLEOTIDE SEQUENCE [LARGE SCALE GENOMIC DNA]</scope>
    <source>
        <strain evidence="2">cv. Niubang</strain>
    </source>
</reference>
<gene>
    <name evidence="1" type="ORF">L6452_33675</name>
</gene>
<accession>A0ACB8YGR7</accession>
<evidence type="ECO:0000313" key="1">
    <source>
        <dbReference type="EMBL" id="KAI3684451.1"/>
    </source>
</evidence>
<evidence type="ECO:0000313" key="2">
    <source>
        <dbReference type="Proteomes" id="UP001055879"/>
    </source>
</evidence>